<protein>
    <recommendedName>
        <fullName evidence="8">Reverse transcriptase</fullName>
    </recommendedName>
</protein>
<dbReference type="CDD" id="cd01650">
    <property type="entry name" value="RT_nLTR_like"/>
    <property type="match status" value="1"/>
</dbReference>
<dbReference type="InterPro" id="IPR036691">
    <property type="entry name" value="Endo/exonu/phosph_ase_sf"/>
</dbReference>
<dbReference type="InterPro" id="IPR005135">
    <property type="entry name" value="Endo/exonuclease/phosphatase"/>
</dbReference>
<dbReference type="Proteomes" id="UP001146351">
    <property type="component" value="Unassembled WGS sequence"/>
</dbReference>
<dbReference type="PROSITE" id="PS50158">
    <property type="entry name" value="ZF_CCHC"/>
    <property type="match status" value="1"/>
</dbReference>
<dbReference type="Pfam" id="PF00098">
    <property type="entry name" value="zf-CCHC"/>
    <property type="match status" value="1"/>
</dbReference>
<organism evidence="6 7">
    <name type="scientific">Penicillium capsulatum</name>
    <dbReference type="NCBI Taxonomy" id="69766"/>
    <lineage>
        <taxon>Eukaryota</taxon>
        <taxon>Fungi</taxon>
        <taxon>Dikarya</taxon>
        <taxon>Ascomycota</taxon>
        <taxon>Pezizomycotina</taxon>
        <taxon>Eurotiomycetes</taxon>
        <taxon>Eurotiomycetidae</taxon>
        <taxon>Eurotiales</taxon>
        <taxon>Aspergillaceae</taxon>
        <taxon>Penicillium</taxon>
    </lineage>
</organism>
<dbReference type="SMART" id="SM00343">
    <property type="entry name" value="ZnF_C2HC"/>
    <property type="match status" value="1"/>
</dbReference>
<dbReference type="OrthoDB" id="4159828at2759"/>
<sequence>MAGRAAMRTPEPLDCDEREDSPPRLSRPKRTTRPPRNYAREQEIDNEQRKTRPQQKKRIEPESQPDVATSDDSATESDNLDVSNLVKEIAKLRREIRLRDELHKEELQKAKAEFGAALAENGHDEILREIQSLREEISAPALTGSPSYADVARTPPLSHPSNIRSLSTSNTTPTTFTDTLYCTIDTSKMVENENERMSAGSIRAAVETEIRTTEDHVHWRCRAVTVDPKNTNRIRIACRDEAEHQLVKKVAEAKIGAGARVLRDELYPIKVDSVNKAAVLDEKDEIRAGAAAAFSEENEATVAKIAWLSRKESGKTYGSMVVYLTKGTDARRLLADGFFHAGGESGVTSAFEHRPRPMQCYNCQEIGHKAFQCKNVQRCANAFHAEARMNRIARTAGSSTRHAMNKTLRVMQLNVRKQGAVHESLMNDKDTQNAVALAIQEPQARRIQGRLLTTPMGHHKWTKMVPSTWREGRWAIRSMLWVNRDVEAEQVRIESPDLTAAVIRLPERRIFIASVYVEGRDASALNDACHHLRKAITKVRRGMGTVVEIMIVGDFNRHDQLWGGDDVSTARQGEVDPIIDFMDEFGLSSLLKRGTKTWQGGGYSGDCESTIDLVLASEDLTDSVVKCAAHGTEHGSDHRTIETVFDAPWTAPKQTERLLLKNAPWKEINARITRTLATTPVEGSVQRKTDRLMSAVSEAVRALTPRAKPSPRAKRWWTADLTQLRQIYTYWRNHARSERRAGRKVPHLEDMAASAAKEYHDAIRKQKKKHWNEFLADSDNIWKAAKYLKSGEDAAFGKVPQLFRADGTVTTNHEEQAEELLTKFFPPLPDSIDDEGTRPQRAPVEMPAITMEEVERQLLATKSWKAPGEDGLPAIVWKMTWSTVKHRVLDLFQASLGEGTLPKQWRHAKIIPLRKPDKEDYTIAKAWRPISLLATLGKILESVVAERISHAVETHGLLPTSHFGARKQRSAEQALLLLQEQIYTVWRGRRVLSLISFDVKGAYNGVCKERLLRRMKARGIPETLLRWIEAFCSERVATIQINGQESAAQSLPQAGLPQGSPLSPILFLFFNAYLVQRQIDSQGGAIAFVDDFTAWVTGPTARSNREGIKTIINEALDWERRSGATFEAEKTAIIHFAPKTYKVEQGPFIIKGQTVEPKEKVKILGVLMDTRLKYKEHIARAASKGLEAAMELRRLRGLSPATARQLFSSTVAPVVDYASNVWMHAFKNQNVGPINRVQRVGAQAIVGTFLTVATSVAEAEAHIATAQHRFWRRAVKMWTDLHTLPGTNPLRRNTDRIRKFRRYHRSPLYQVADALRNIEMESLETINPFTLTPWEARVQTDDEASPETSTMPGGWSDLGGGGGGGAIEKQPPRYRKMKLKAFSVTLGARKEQNPFSAELAAMAHTLNTLVGQKGYQVTLLTSNKAAALTLKNPRQQSGQGFVCQIYKLMRRLRRNGNQISVRWIPTSEDNKLLELAKEQARAATQEDAIPQGQVPRMKWTTLNIARFQAVPCSELPANIGRHSRQVDTALPEKHTRQLYDRLSWKEASVLAQLRTGMARLNGYLFRINAAETDQCACGQARETVDHFLFRCRKWTAHRTEMLQCTHTHRSNMSFLGGKSPSDDQNWTPNLEAVRAAVRFAIATGRLDAT</sequence>
<feature type="coiled-coil region" evidence="2">
    <location>
        <begin position="93"/>
        <end position="136"/>
    </location>
</feature>
<evidence type="ECO:0000256" key="3">
    <source>
        <dbReference type="SAM" id="MobiDB-lite"/>
    </source>
</evidence>
<dbReference type="InterPro" id="IPR043502">
    <property type="entry name" value="DNA/RNA_pol_sf"/>
</dbReference>
<dbReference type="InterPro" id="IPR001878">
    <property type="entry name" value="Znf_CCHC"/>
</dbReference>
<dbReference type="PROSITE" id="PS50878">
    <property type="entry name" value="RT_POL"/>
    <property type="match status" value="1"/>
</dbReference>
<dbReference type="SUPFAM" id="SSF56672">
    <property type="entry name" value="DNA/RNA polymerases"/>
    <property type="match status" value="1"/>
</dbReference>
<keyword evidence="1" id="KW-0479">Metal-binding</keyword>
<evidence type="ECO:0000313" key="6">
    <source>
        <dbReference type="EMBL" id="KAJ5152486.1"/>
    </source>
</evidence>
<dbReference type="Pfam" id="PF14529">
    <property type="entry name" value="Exo_endo_phos_2"/>
    <property type="match status" value="1"/>
</dbReference>
<dbReference type="GO" id="GO:0003676">
    <property type="term" value="F:nucleic acid binding"/>
    <property type="evidence" value="ECO:0007669"/>
    <property type="project" value="InterPro"/>
</dbReference>
<keyword evidence="2" id="KW-0175">Coiled coil</keyword>
<keyword evidence="1" id="KW-0863">Zinc-finger</keyword>
<evidence type="ECO:0000256" key="2">
    <source>
        <dbReference type="SAM" id="Coils"/>
    </source>
</evidence>
<name>A0A9W9HN10_9EURO</name>
<gene>
    <name evidence="6" type="ORF">N7492_009766</name>
</gene>
<keyword evidence="7" id="KW-1185">Reference proteome</keyword>
<evidence type="ECO:0000256" key="1">
    <source>
        <dbReference type="PROSITE-ProRule" id="PRU00047"/>
    </source>
</evidence>
<dbReference type="InterPro" id="IPR000477">
    <property type="entry name" value="RT_dom"/>
</dbReference>
<dbReference type="SUPFAM" id="SSF56219">
    <property type="entry name" value="DNase I-like"/>
    <property type="match status" value="1"/>
</dbReference>
<dbReference type="Gene3D" id="3.30.420.10">
    <property type="entry name" value="Ribonuclease H-like superfamily/Ribonuclease H"/>
    <property type="match status" value="1"/>
</dbReference>
<accession>A0A9W9HN10</accession>
<dbReference type="EMBL" id="JAPQKO010000007">
    <property type="protein sequence ID" value="KAJ5152486.1"/>
    <property type="molecule type" value="Genomic_DNA"/>
</dbReference>
<dbReference type="GO" id="GO:0008270">
    <property type="term" value="F:zinc ion binding"/>
    <property type="evidence" value="ECO:0007669"/>
    <property type="project" value="UniProtKB-KW"/>
</dbReference>
<evidence type="ECO:0000313" key="7">
    <source>
        <dbReference type="Proteomes" id="UP001146351"/>
    </source>
</evidence>
<evidence type="ECO:0000259" key="5">
    <source>
        <dbReference type="PROSITE" id="PS50878"/>
    </source>
</evidence>
<dbReference type="Gene3D" id="3.60.10.10">
    <property type="entry name" value="Endonuclease/exonuclease/phosphatase"/>
    <property type="match status" value="1"/>
</dbReference>
<dbReference type="SUPFAM" id="SSF57756">
    <property type="entry name" value="Retrovirus zinc finger-like domains"/>
    <property type="match status" value="1"/>
</dbReference>
<feature type="region of interest" description="Disordered" evidence="3">
    <location>
        <begin position="1342"/>
        <end position="1361"/>
    </location>
</feature>
<reference evidence="6" key="2">
    <citation type="journal article" date="2023" name="IMA Fungus">
        <title>Comparative genomic study of the Penicillium genus elucidates a diverse pangenome and 15 lateral gene transfer events.</title>
        <authorList>
            <person name="Petersen C."/>
            <person name="Sorensen T."/>
            <person name="Nielsen M.R."/>
            <person name="Sondergaard T.E."/>
            <person name="Sorensen J.L."/>
            <person name="Fitzpatrick D.A."/>
            <person name="Frisvad J.C."/>
            <person name="Nielsen K.L."/>
        </authorList>
    </citation>
    <scope>NUCLEOTIDE SEQUENCE</scope>
    <source>
        <strain evidence="6">IBT 21917</strain>
    </source>
</reference>
<comment type="caution">
    <text evidence="6">The sequence shown here is derived from an EMBL/GenBank/DDBJ whole genome shotgun (WGS) entry which is preliminary data.</text>
</comment>
<keyword evidence="1" id="KW-0862">Zinc</keyword>
<dbReference type="InterPro" id="IPR036875">
    <property type="entry name" value="Znf_CCHC_sf"/>
</dbReference>
<dbReference type="PANTHER" id="PTHR33481">
    <property type="entry name" value="REVERSE TRANSCRIPTASE"/>
    <property type="match status" value="1"/>
</dbReference>
<proteinExistence type="predicted"/>
<feature type="domain" description="Reverse transcriptase" evidence="5">
    <location>
        <begin position="894"/>
        <end position="1155"/>
    </location>
</feature>
<feature type="domain" description="CCHC-type" evidence="4">
    <location>
        <begin position="360"/>
        <end position="375"/>
    </location>
</feature>
<dbReference type="Pfam" id="PF00078">
    <property type="entry name" value="RVT_1"/>
    <property type="match status" value="1"/>
</dbReference>
<feature type="region of interest" description="Disordered" evidence="3">
    <location>
        <begin position="1"/>
        <end position="79"/>
    </location>
</feature>
<feature type="compositionally biased region" description="Basic and acidic residues" evidence="3">
    <location>
        <begin position="38"/>
        <end position="50"/>
    </location>
</feature>
<evidence type="ECO:0000259" key="4">
    <source>
        <dbReference type="PROSITE" id="PS50158"/>
    </source>
</evidence>
<evidence type="ECO:0008006" key="8">
    <source>
        <dbReference type="Google" id="ProtNLM"/>
    </source>
</evidence>
<reference evidence="6" key="1">
    <citation type="submission" date="2022-11" db="EMBL/GenBank/DDBJ databases">
        <authorList>
            <person name="Petersen C."/>
        </authorList>
    </citation>
    <scope>NUCLEOTIDE SEQUENCE</scope>
    <source>
        <strain evidence="6">IBT 21917</strain>
    </source>
</reference>
<dbReference type="GO" id="GO:0003824">
    <property type="term" value="F:catalytic activity"/>
    <property type="evidence" value="ECO:0007669"/>
    <property type="project" value="InterPro"/>
</dbReference>
<dbReference type="InterPro" id="IPR036397">
    <property type="entry name" value="RNaseH_sf"/>
</dbReference>
<dbReference type="PANTHER" id="PTHR33481:SF1">
    <property type="entry name" value="ENDONUCLEASE_EXONUCLEASE_PHOSPHATASE DOMAIN-CONTAINING PROTEIN-RELATED"/>
    <property type="match status" value="1"/>
</dbReference>